<dbReference type="PRINTS" id="PR00463">
    <property type="entry name" value="EP450I"/>
</dbReference>
<evidence type="ECO:0000256" key="8">
    <source>
        <dbReference type="ARBA" id="ARBA00022989"/>
    </source>
</evidence>
<proteinExistence type="inferred from homology"/>
<keyword evidence="11 14" id="KW-0503">Monooxygenase</keyword>
<reference evidence="16 17" key="1">
    <citation type="submission" date="2024-04" db="EMBL/GenBank/DDBJ databases">
        <title>The reference genome of an endangered Asteraceae, Deinandra increscens subsp. villosa, native to the Central Coast of California.</title>
        <authorList>
            <person name="Guilliams M."/>
            <person name="Hasenstab-Lehman K."/>
            <person name="Meyer R."/>
            <person name="Mcevoy S."/>
        </authorList>
    </citation>
    <scope>NUCLEOTIDE SEQUENCE [LARGE SCALE GENOMIC DNA]</scope>
    <source>
        <tissue evidence="16">Leaf</tissue>
    </source>
</reference>
<dbReference type="PRINTS" id="PR00385">
    <property type="entry name" value="P450"/>
</dbReference>
<keyword evidence="9 14" id="KW-0560">Oxidoreductase</keyword>
<dbReference type="GO" id="GO:0020037">
    <property type="term" value="F:heme binding"/>
    <property type="evidence" value="ECO:0007669"/>
    <property type="project" value="InterPro"/>
</dbReference>
<evidence type="ECO:0000256" key="6">
    <source>
        <dbReference type="ARBA" id="ARBA00022692"/>
    </source>
</evidence>
<evidence type="ECO:0000256" key="15">
    <source>
        <dbReference type="SAM" id="Phobius"/>
    </source>
</evidence>
<evidence type="ECO:0000256" key="12">
    <source>
        <dbReference type="ARBA" id="ARBA00023136"/>
    </source>
</evidence>
<evidence type="ECO:0000256" key="9">
    <source>
        <dbReference type="ARBA" id="ARBA00023002"/>
    </source>
</evidence>
<keyword evidence="10 13" id="KW-0408">Iron</keyword>
<feature type="binding site" description="axial binding residue" evidence="13">
    <location>
        <position position="443"/>
    </location>
    <ligand>
        <name>heme</name>
        <dbReference type="ChEBI" id="CHEBI:30413"/>
    </ligand>
    <ligandPart>
        <name>Fe</name>
        <dbReference type="ChEBI" id="CHEBI:18248"/>
    </ligandPart>
</feature>
<keyword evidence="17" id="KW-1185">Reference proteome</keyword>
<evidence type="ECO:0000256" key="1">
    <source>
        <dbReference type="ARBA" id="ARBA00001971"/>
    </source>
</evidence>
<dbReference type="SUPFAM" id="SSF48264">
    <property type="entry name" value="Cytochrome P450"/>
    <property type="match status" value="1"/>
</dbReference>
<evidence type="ECO:0000256" key="4">
    <source>
        <dbReference type="ARBA" id="ARBA00010617"/>
    </source>
</evidence>
<comment type="caution">
    <text evidence="16">The sequence shown here is derived from an EMBL/GenBank/DDBJ whole genome shotgun (WGS) entry which is preliminary data.</text>
</comment>
<dbReference type="InterPro" id="IPR002401">
    <property type="entry name" value="Cyt_P450_E_grp-I"/>
</dbReference>
<dbReference type="Pfam" id="PF00067">
    <property type="entry name" value="p450"/>
    <property type="match status" value="1"/>
</dbReference>
<dbReference type="GO" id="GO:0005506">
    <property type="term" value="F:iron ion binding"/>
    <property type="evidence" value="ECO:0007669"/>
    <property type="project" value="InterPro"/>
</dbReference>
<keyword evidence="6 15" id="KW-0812">Transmembrane</keyword>
<gene>
    <name evidence="16" type="ORF">SSX86_013951</name>
</gene>
<evidence type="ECO:0000256" key="7">
    <source>
        <dbReference type="ARBA" id="ARBA00022723"/>
    </source>
</evidence>
<dbReference type="PROSITE" id="PS00086">
    <property type="entry name" value="CYTOCHROME_P450"/>
    <property type="match status" value="1"/>
</dbReference>
<dbReference type="Gene3D" id="1.10.630.10">
    <property type="entry name" value="Cytochrome P450"/>
    <property type="match status" value="1"/>
</dbReference>
<feature type="transmembrane region" description="Helical" evidence="15">
    <location>
        <begin position="297"/>
        <end position="320"/>
    </location>
</feature>
<protein>
    <recommendedName>
        <fullName evidence="18">Cytochrome P450</fullName>
    </recommendedName>
</protein>
<evidence type="ECO:0008006" key="18">
    <source>
        <dbReference type="Google" id="ProtNLM"/>
    </source>
</evidence>
<evidence type="ECO:0000256" key="5">
    <source>
        <dbReference type="ARBA" id="ARBA00022617"/>
    </source>
</evidence>
<dbReference type="PANTHER" id="PTHR47955:SF22">
    <property type="entry name" value="CYTOCHROME P450 83B1-LIKE"/>
    <property type="match status" value="1"/>
</dbReference>
<dbReference type="AlphaFoldDB" id="A0AAP0GX69"/>
<dbReference type="CDD" id="cd11072">
    <property type="entry name" value="CYP71-like"/>
    <property type="match status" value="1"/>
</dbReference>
<comment type="pathway">
    <text evidence="3">Secondary metabolite biosynthesis; terpenoid biosynthesis.</text>
</comment>
<dbReference type="InterPro" id="IPR017972">
    <property type="entry name" value="Cyt_P450_CS"/>
</dbReference>
<organism evidence="16 17">
    <name type="scientific">Deinandra increscens subsp. villosa</name>
    <dbReference type="NCBI Taxonomy" id="3103831"/>
    <lineage>
        <taxon>Eukaryota</taxon>
        <taxon>Viridiplantae</taxon>
        <taxon>Streptophyta</taxon>
        <taxon>Embryophyta</taxon>
        <taxon>Tracheophyta</taxon>
        <taxon>Spermatophyta</taxon>
        <taxon>Magnoliopsida</taxon>
        <taxon>eudicotyledons</taxon>
        <taxon>Gunneridae</taxon>
        <taxon>Pentapetalae</taxon>
        <taxon>asterids</taxon>
        <taxon>campanulids</taxon>
        <taxon>Asterales</taxon>
        <taxon>Asteraceae</taxon>
        <taxon>Asteroideae</taxon>
        <taxon>Heliantheae alliance</taxon>
        <taxon>Madieae</taxon>
        <taxon>Madiinae</taxon>
        <taxon>Deinandra</taxon>
    </lineage>
</organism>
<dbReference type="GO" id="GO:0016712">
    <property type="term" value="F:oxidoreductase activity, acting on paired donors, with incorporation or reduction of molecular oxygen, reduced flavin or flavoprotein as one donor, and incorporation of one atom of oxygen"/>
    <property type="evidence" value="ECO:0007669"/>
    <property type="project" value="UniProtKB-ARBA"/>
</dbReference>
<evidence type="ECO:0000256" key="10">
    <source>
        <dbReference type="ARBA" id="ARBA00023004"/>
    </source>
</evidence>
<accession>A0AAP0GX69</accession>
<evidence type="ECO:0000256" key="3">
    <source>
        <dbReference type="ARBA" id="ARBA00004721"/>
    </source>
</evidence>
<dbReference type="InterPro" id="IPR001128">
    <property type="entry name" value="Cyt_P450"/>
</dbReference>
<evidence type="ECO:0000256" key="2">
    <source>
        <dbReference type="ARBA" id="ARBA00004167"/>
    </source>
</evidence>
<keyword evidence="8 15" id="KW-1133">Transmembrane helix</keyword>
<dbReference type="InterPro" id="IPR036396">
    <property type="entry name" value="Cyt_P450_sf"/>
</dbReference>
<keyword evidence="12 15" id="KW-0472">Membrane</keyword>
<evidence type="ECO:0000256" key="14">
    <source>
        <dbReference type="RuleBase" id="RU000461"/>
    </source>
</evidence>
<comment type="similarity">
    <text evidence="4 14">Belongs to the cytochrome P450 family.</text>
</comment>
<dbReference type="PANTHER" id="PTHR47955">
    <property type="entry name" value="CYTOCHROME P450 FAMILY 71 PROTEIN"/>
    <property type="match status" value="1"/>
</dbReference>
<sequence>MEQLFLFLLLSLPILSLLYLLPKIIKNKSRFNPPGPLGLPFIGNLHQIDQSSLHISLWQLSKSYGPIISLRFGFIPTIVVSSATLAKEVMKTQDTIFCSRPPMIGNQKLSYDGLDVAFSPYNEKWREMRKIFAIHLISRNMIQSSRYIREDEVSRAMDKIKALALSSKNVNFSEIAKSVTSTIMMRVSFGKRYQDEEERKQVFQLLNKLQETIANLYVSDIWPGLPFVSLVDRFMGKMDMLEDCFQGFDLFYQQLIDEHLNPQNIKSHKEEEDVIDILLRLMKDKLFSLTHKHIKAMLMNVLVAGTGTSAATVVWSMTLLMKNPEVMKKAQEEVRNAIGNKDKVDEDDLLNLTYLKAVIKETMRLYPPSPLLVPRETMKDTILCGYKIKEKTVVYVNAFAIGRDPEFWASPDDFLPERFLGSDIDFKGNDFELIPFGAGRRICPGMSMGVLMVELLLANLLYLFDWGLPNDIRKEDIDLDVMPGITTHKRNELCLLAHVYF</sequence>
<keyword evidence="7 13" id="KW-0479">Metal-binding</keyword>
<name>A0AAP0GX69_9ASTR</name>
<comment type="cofactor">
    <cofactor evidence="1 13">
        <name>heme</name>
        <dbReference type="ChEBI" id="CHEBI:30413"/>
    </cofactor>
</comment>
<comment type="subcellular location">
    <subcellularLocation>
        <location evidence="2">Membrane</location>
        <topology evidence="2">Single-pass membrane protein</topology>
    </subcellularLocation>
</comment>
<dbReference type="FunFam" id="1.10.630.10:FF:000011">
    <property type="entry name" value="Cytochrome P450 83B1"/>
    <property type="match status" value="1"/>
</dbReference>
<evidence type="ECO:0000256" key="11">
    <source>
        <dbReference type="ARBA" id="ARBA00023033"/>
    </source>
</evidence>
<dbReference type="Proteomes" id="UP001408789">
    <property type="component" value="Unassembled WGS sequence"/>
</dbReference>
<dbReference type="EMBL" id="JBCNJP010000015">
    <property type="protein sequence ID" value="KAK9066628.1"/>
    <property type="molecule type" value="Genomic_DNA"/>
</dbReference>
<evidence type="ECO:0000313" key="16">
    <source>
        <dbReference type="EMBL" id="KAK9066628.1"/>
    </source>
</evidence>
<evidence type="ECO:0000313" key="17">
    <source>
        <dbReference type="Proteomes" id="UP001408789"/>
    </source>
</evidence>
<dbReference type="GO" id="GO:0016020">
    <property type="term" value="C:membrane"/>
    <property type="evidence" value="ECO:0007669"/>
    <property type="project" value="UniProtKB-SubCell"/>
</dbReference>
<evidence type="ECO:0000256" key="13">
    <source>
        <dbReference type="PIRSR" id="PIRSR602401-1"/>
    </source>
</evidence>
<dbReference type="GO" id="GO:0051762">
    <property type="term" value="P:sesquiterpene biosynthetic process"/>
    <property type="evidence" value="ECO:0007669"/>
    <property type="project" value="UniProtKB-ARBA"/>
</dbReference>
<keyword evidence="5 13" id="KW-0349">Heme</keyword>